<evidence type="ECO:0000256" key="5">
    <source>
        <dbReference type="ARBA" id="ARBA00022516"/>
    </source>
</evidence>
<evidence type="ECO:0000256" key="7">
    <source>
        <dbReference type="ARBA" id="ARBA00022723"/>
    </source>
</evidence>
<evidence type="ECO:0000256" key="1">
    <source>
        <dbReference type="ARBA" id="ARBA00001947"/>
    </source>
</evidence>
<name>A0A512JHM7_9HYPH</name>
<keyword evidence="5" id="KW-0444">Lipid biosynthesis</keyword>
<dbReference type="PANTHER" id="PTHR33694:SF1">
    <property type="entry name" value="UDP-3-O-ACYL-N-ACETYLGLUCOSAMINE DEACETYLASE 1, MITOCHONDRIAL-RELATED"/>
    <property type="match status" value="1"/>
</dbReference>
<dbReference type="InterPro" id="IPR020568">
    <property type="entry name" value="Ribosomal_Su5_D2-typ_SF"/>
</dbReference>
<comment type="cofactor">
    <cofactor evidence="1">
        <name>Zn(2+)</name>
        <dbReference type="ChEBI" id="CHEBI:29105"/>
    </cofactor>
</comment>
<evidence type="ECO:0000256" key="2">
    <source>
        <dbReference type="ARBA" id="ARBA00002923"/>
    </source>
</evidence>
<dbReference type="UniPathway" id="UPA00359">
    <property type="reaction ID" value="UER00478"/>
</dbReference>
<dbReference type="GO" id="GO:0009245">
    <property type="term" value="P:lipid A biosynthetic process"/>
    <property type="evidence" value="ECO:0007669"/>
    <property type="project" value="UniProtKB-KW"/>
</dbReference>
<evidence type="ECO:0000256" key="8">
    <source>
        <dbReference type="ARBA" id="ARBA00022801"/>
    </source>
</evidence>
<comment type="function">
    <text evidence="2">Catalyzes the hydrolysis of UDP-3-O-myristoyl-N-acetylglucosamine to form UDP-3-O-myristoylglucosamine and acetate, the committed step in lipid A biosynthesis.</text>
</comment>
<dbReference type="Proteomes" id="UP000321750">
    <property type="component" value="Unassembled WGS sequence"/>
</dbReference>
<dbReference type="InterPro" id="IPR004463">
    <property type="entry name" value="UDP-acyl_GlcNac_deAcase"/>
</dbReference>
<dbReference type="Gene3D" id="3.30.230.20">
    <property type="entry name" value="lpxc deacetylase, domain 1"/>
    <property type="match status" value="1"/>
</dbReference>
<accession>A0A512JHM7</accession>
<keyword evidence="7" id="KW-0479">Metal-binding</keyword>
<evidence type="ECO:0000256" key="11">
    <source>
        <dbReference type="ARBA" id="ARBA00024535"/>
    </source>
</evidence>
<evidence type="ECO:0000313" key="13">
    <source>
        <dbReference type="EMBL" id="GEP09460.1"/>
    </source>
</evidence>
<dbReference type="RefSeq" id="WP_147045773.1">
    <property type="nucleotide sequence ID" value="NZ_BJZV01000005.1"/>
</dbReference>
<dbReference type="GO" id="GO:0046872">
    <property type="term" value="F:metal ion binding"/>
    <property type="evidence" value="ECO:0007669"/>
    <property type="project" value="UniProtKB-KW"/>
</dbReference>
<dbReference type="PANTHER" id="PTHR33694">
    <property type="entry name" value="UDP-3-O-ACYL-N-ACETYLGLUCOSAMINE DEACETYLASE 1, MITOCHONDRIAL-RELATED"/>
    <property type="match status" value="1"/>
</dbReference>
<comment type="catalytic activity">
    <reaction evidence="11">
        <text>a UDP-3-O-[(3R)-3-hydroxyacyl]-N-acetyl-alpha-D-glucosamine + H2O = a UDP-3-O-[(3R)-3-hydroxyacyl]-alpha-D-glucosamine + acetate</text>
        <dbReference type="Rhea" id="RHEA:67816"/>
        <dbReference type="ChEBI" id="CHEBI:15377"/>
        <dbReference type="ChEBI" id="CHEBI:30089"/>
        <dbReference type="ChEBI" id="CHEBI:137740"/>
        <dbReference type="ChEBI" id="CHEBI:173225"/>
        <dbReference type="EC" id="3.5.1.108"/>
    </reaction>
</comment>
<feature type="region of interest" description="Disordered" evidence="12">
    <location>
        <begin position="217"/>
        <end position="239"/>
    </location>
</feature>
<evidence type="ECO:0000256" key="3">
    <source>
        <dbReference type="ARBA" id="ARBA00005002"/>
    </source>
</evidence>
<keyword evidence="9" id="KW-0862">Zinc</keyword>
<evidence type="ECO:0000313" key="14">
    <source>
        <dbReference type="Proteomes" id="UP000321750"/>
    </source>
</evidence>
<proteinExistence type="predicted"/>
<keyword evidence="8" id="KW-0378">Hydrolase</keyword>
<dbReference type="GO" id="GO:0103117">
    <property type="term" value="F:UDP-3-O-acyl-N-acetylglucosamine deacetylase activity"/>
    <property type="evidence" value="ECO:0007669"/>
    <property type="project" value="UniProtKB-EC"/>
</dbReference>
<evidence type="ECO:0000256" key="10">
    <source>
        <dbReference type="ARBA" id="ARBA00023098"/>
    </source>
</evidence>
<dbReference type="EC" id="3.5.1.108" evidence="4"/>
<dbReference type="InterPro" id="IPR015870">
    <property type="entry name" value="UDP-acyl_N-AcGlcN_deAcase_N"/>
</dbReference>
<dbReference type="EMBL" id="BJZV01000005">
    <property type="protein sequence ID" value="GEP09460.1"/>
    <property type="molecule type" value="Genomic_DNA"/>
</dbReference>
<gene>
    <name evidence="13" type="ORF">MGN01_13050</name>
</gene>
<organism evidence="13 14">
    <name type="scientific">Methylobacterium gnaphalii</name>
    <dbReference type="NCBI Taxonomy" id="1010610"/>
    <lineage>
        <taxon>Bacteria</taxon>
        <taxon>Pseudomonadati</taxon>
        <taxon>Pseudomonadota</taxon>
        <taxon>Alphaproteobacteria</taxon>
        <taxon>Hyphomicrobiales</taxon>
        <taxon>Methylobacteriaceae</taxon>
        <taxon>Methylobacterium</taxon>
    </lineage>
</organism>
<protein>
    <recommendedName>
        <fullName evidence="4">UDP-3-O-acyl-N-acetylglucosamine deacetylase</fullName>
        <ecNumber evidence="4">3.5.1.108</ecNumber>
    </recommendedName>
</protein>
<dbReference type="OrthoDB" id="9802746at2"/>
<evidence type="ECO:0000256" key="9">
    <source>
        <dbReference type="ARBA" id="ARBA00022833"/>
    </source>
</evidence>
<dbReference type="Pfam" id="PF03331">
    <property type="entry name" value="LpxC"/>
    <property type="match status" value="2"/>
</dbReference>
<dbReference type="Gene3D" id="3.30.1700.10">
    <property type="entry name" value="lpxc deacetylase, domain 2"/>
    <property type="match status" value="1"/>
</dbReference>
<evidence type="ECO:0000256" key="6">
    <source>
        <dbReference type="ARBA" id="ARBA00022556"/>
    </source>
</evidence>
<keyword evidence="14" id="KW-1185">Reference proteome</keyword>
<keyword evidence="6" id="KW-0441">Lipid A biosynthesis</keyword>
<dbReference type="GO" id="GO:0016020">
    <property type="term" value="C:membrane"/>
    <property type="evidence" value="ECO:0007669"/>
    <property type="project" value="GOC"/>
</dbReference>
<dbReference type="SUPFAM" id="SSF54211">
    <property type="entry name" value="Ribosomal protein S5 domain 2-like"/>
    <property type="match status" value="2"/>
</dbReference>
<reference evidence="13 14" key="1">
    <citation type="submission" date="2019-07" db="EMBL/GenBank/DDBJ databases">
        <title>Whole genome shotgun sequence of Methylobacterium gnaphalii NBRC 107716.</title>
        <authorList>
            <person name="Hosoyama A."/>
            <person name="Uohara A."/>
            <person name="Ohji S."/>
            <person name="Ichikawa N."/>
        </authorList>
    </citation>
    <scope>NUCLEOTIDE SEQUENCE [LARGE SCALE GENOMIC DNA]</scope>
    <source>
        <strain evidence="13 14">NBRC 107716</strain>
    </source>
</reference>
<keyword evidence="10" id="KW-0443">Lipid metabolism</keyword>
<evidence type="ECO:0000256" key="12">
    <source>
        <dbReference type="SAM" id="MobiDB-lite"/>
    </source>
</evidence>
<evidence type="ECO:0000256" key="4">
    <source>
        <dbReference type="ARBA" id="ARBA00012745"/>
    </source>
</evidence>
<dbReference type="AlphaFoldDB" id="A0A512JHM7"/>
<comment type="pathway">
    <text evidence="3">Glycolipid biosynthesis; lipid IV(A) biosynthesis; lipid IV(A) from (3R)-3-hydroxytetradecanoyl-[acyl-carrier-protein] and UDP-N-acetyl-alpha-D-glucosamine: step 2/6.</text>
</comment>
<comment type="caution">
    <text evidence="13">The sequence shown here is derived from an EMBL/GenBank/DDBJ whole genome shotgun (WGS) entry which is preliminary data.</text>
</comment>
<dbReference type="PROSITE" id="PS51257">
    <property type="entry name" value="PROKAR_LIPOPROTEIN"/>
    <property type="match status" value="1"/>
</dbReference>
<sequence length="334" mass="35355">MPVDQRFEATVAAPFSVSGCGLHTNHFARVTVAPAPPGHGIRFDVAGAGAVALSYETRAPSRLNTALRLPDGTALRTIEHLAASLSAFGIDNALVRVEGREMPIFDGSAQAWCAGIAGAGLAMQAAPRRVIRITRSIQLAMGQRFVRAEPSTALELDVTCESYYAGGVQAWRGCPTGQAFMTELAASRSSGQVSRLWSFGPVANRVLAPLLQPIGPRSPADAARGPSANTPRPDLPSTLTDEIRAGMAHPAGEPVLRGVRPGRAAIQIGPWVIGGARFPDERVRHNALDLLGDLMLAGRPIIGRIVAHRPTHKLTYAFVATLMQSPDAYEIVDA</sequence>
<dbReference type="InterPro" id="IPR011334">
    <property type="entry name" value="UDP-acyl_GlcNac_deAcase_C"/>
</dbReference>